<comment type="caution">
    <text evidence="1">The sequence shown here is derived from an EMBL/GenBank/DDBJ whole genome shotgun (WGS) entry which is preliminary data.</text>
</comment>
<reference evidence="1 2" key="1">
    <citation type="journal article" date="2019" name="Environ. Microbiol.">
        <title>At the nexus of three kingdoms: the genome of the mycorrhizal fungus Gigaspora margarita provides insights into plant, endobacterial and fungal interactions.</title>
        <authorList>
            <person name="Venice F."/>
            <person name="Ghignone S."/>
            <person name="Salvioli di Fossalunga A."/>
            <person name="Amselem J."/>
            <person name="Novero M."/>
            <person name="Xianan X."/>
            <person name="Sedzielewska Toro K."/>
            <person name="Morin E."/>
            <person name="Lipzen A."/>
            <person name="Grigoriev I.V."/>
            <person name="Henrissat B."/>
            <person name="Martin F.M."/>
            <person name="Bonfante P."/>
        </authorList>
    </citation>
    <scope>NUCLEOTIDE SEQUENCE [LARGE SCALE GENOMIC DNA]</scope>
    <source>
        <strain evidence="1 2">BEG34</strain>
    </source>
</reference>
<evidence type="ECO:0000313" key="2">
    <source>
        <dbReference type="Proteomes" id="UP000439903"/>
    </source>
</evidence>
<gene>
    <name evidence="1" type="ORF">F8M41_018086</name>
</gene>
<name>A0A8H3ZYH7_GIGMA</name>
<sequence>MITARQQILKESYTLKSPEYHPQSLSVHNDDSDYISADEESTNQHDNYISITKFLYDNNINPQQFYLKFNEIDSINMVHEYEYSLNNGRCWNYKHNQFKKCKWYTSNSDNLDHDCIGMISKDEKLVLFKDERNFQSYSSYRPIRIFFAQSLKMNSNTWNCVIEIETFRKEYNQLFENWCLERILDEILKQANEFLTTYKPFFGMYNVYYYNLETIKTFSQLQRLLMATYVLDSKFK</sequence>
<dbReference type="Proteomes" id="UP000439903">
    <property type="component" value="Unassembled WGS sequence"/>
</dbReference>
<accession>A0A8H3ZYH7</accession>
<protein>
    <submittedName>
        <fullName evidence="1">Uncharacterized protein</fullName>
    </submittedName>
</protein>
<dbReference type="EMBL" id="WTPW01004284">
    <property type="protein sequence ID" value="KAF0332951.1"/>
    <property type="molecule type" value="Genomic_DNA"/>
</dbReference>
<proteinExistence type="predicted"/>
<dbReference type="AlphaFoldDB" id="A0A8H3ZYH7"/>
<evidence type="ECO:0000313" key="1">
    <source>
        <dbReference type="EMBL" id="KAF0332951.1"/>
    </source>
</evidence>
<organism evidence="1 2">
    <name type="scientific">Gigaspora margarita</name>
    <dbReference type="NCBI Taxonomy" id="4874"/>
    <lineage>
        <taxon>Eukaryota</taxon>
        <taxon>Fungi</taxon>
        <taxon>Fungi incertae sedis</taxon>
        <taxon>Mucoromycota</taxon>
        <taxon>Glomeromycotina</taxon>
        <taxon>Glomeromycetes</taxon>
        <taxon>Diversisporales</taxon>
        <taxon>Gigasporaceae</taxon>
        <taxon>Gigaspora</taxon>
    </lineage>
</organism>
<keyword evidence="2" id="KW-1185">Reference proteome</keyword>